<comment type="caution">
    <text evidence="3">The sequence shown here is derived from an EMBL/GenBank/DDBJ whole genome shotgun (WGS) entry which is preliminary data.</text>
</comment>
<dbReference type="Gene3D" id="3.40.50.720">
    <property type="entry name" value="NAD(P)-binding Rossmann-like Domain"/>
    <property type="match status" value="1"/>
</dbReference>
<dbReference type="EMBL" id="BART01001656">
    <property type="protein sequence ID" value="GAG72101.1"/>
    <property type="molecule type" value="Genomic_DNA"/>
</dbReference>
<evidence type="ECO:0000313" key="3">
    <source>
        <dbReference type="EMBL" id="GAG72101.1"/>
    </source>
</evidence>
<comment type="similarity">
    <text evidence="1">Belongs to the short-chain dehydrogenases/reductases (SDR) family.</text>
</comment>
<reference evidence="3" key="1">
    <citation type="journal article" date="2014" name="Front. Microbiol.">
        <title>High frequency of phylogenetically diverse reductive dehalogenase-homologous genes in deep subseafloor sedimentary metagenomes.</title>
        <authorList>
            <person name="Kawai M."/>
            <person name="Futagami T."/>
            <person name="Toyoda A."/>
            <person name="Takaki Y."/>
            <person name="Nishi S."/>
            <person name="Hori S."/>
            <person name="Arai W."/>
            <person name="Tsubouchi T."/>
            <person name="Morono Y."/>
            <person name="Uchiyama I."/>
            <person name="Ito T."/>
            <person name="Fujiyama A."/>
            <person name="Inagaki F."/>
            <person name="Takami H."/>
        </authorList>
    </citation>
    <scope>NUCLEOTIDE SEQUENCE</scope>
    <source>
        <strain evidence="3">Expedition CK06-06</strain>
    </source>
</reference>
<dbReference type="PANTHER" id="PTHR42760:SF133">
    <property type="entry name" value="3-OXOACYL-[ACYL-CARRIER-PROTEIN] REDUCTASE"/>
    <property type="match status" value="1"/>
</dbReference>
<evidence type="ECO:0008006" key="4">
    <source>
        <dbReference type="Google" id="ProtNLM"/>
    </source>
</evidence>
<dbReference type="AlphaFoldDB" id="X1BJ69"/>
<dbReference type="Pfam" id="PF13561">
    <property type="entry name" value="adh_short_C2"/>
    <property type="match status" value="1"/>
</dbReference>
<sequence length="240" mass="26808">MCDINFSNTISDLSKKKVIIAGSEGLIGKALTTELEKLDVRVVGLSLRLGHDFSNENTVKEMMQLYKNHDVLITPFALNPQPDEESWDIFNLPLSSLEKYLKINLLALFSVCREFARVCNNNASIINFSSIYGINSPKHFIYKEGFAKHIGYTITKSGVIGMTKYLATYLAPKIRVNVIVPGGIENNQSKDFKENYSKMAPIGRMMNVKEIIGMVIYLCSDISSYTTGSILTVDGGWTAW</sequence>
<proteinExistence type="inferred from homology"/>
<dbReference type="PRINTS" id="PR00081">
    <property type="entry name" value="GDHRDH"/>
</dbReference>
<protein>
    <recommendedName>
        <fullName evidence="4">NAD-dependent epimerase/dehydratase domain-containing protein</fullName>
    </recommendedName>
</protein>
<dbReference type="InterPro" id="IPR002347">
    <property type="entry name" value="SDR_fam"/>
</dbReference>
<gene>
    <name evidence="3" type="ORF">S01H4_05641</name>
</gene>
<keyword evidence="2" id="KW-0560">Oxidoreductase</keyword>
<dbReference type="PANTHER" id="PTHR42760">
    <property type="entry name" value="SHORT-CHAIN DEHYDROGENASES/REDUCTASES FAMILY MEMBER"/>
    <property type="match status" value="1"/>
</dbReference>
<accession>X1BJ69</accession>
<dbReference type="InterPro" id="IPR036291">
    <property type="entry name" value="NAD(P)-bd_dom_sf"/>
</dbReference>
<evidence type="ECO:0000256" key="1">
    <source>
        <dbReference type="ARBA" id="ARBA00006484"/>
    </source>
</evidence>
<organism evidence="3">
    <name type="scientific">marine sediment metagenome</name>
    <dbReference type="NCBI Taxonomy" id="412755"/>
    <lineage>
        <taxon>unclassified sequences</taxon>
        <taxon>metagenomes</taxon>
        <taxon>ecological metagenomes</taxon>
    </lineage>
</organism>
<dbReference type="SUPFAM" id="SSF51735">
    <property type="entry name" value="NAD(P)-binding Rossmann-fold domains"/>
    <property type="match status" value="1"/>
</dbReference>
<evidence type="ECO:0000256" key="2">
    <source>
        <dbReference type="ARBA" id="ARBA00023002"/>
    </source>
</evidence>
<name>X1BJ69_9ZZZZ</name>
<dbReference type="GO" id="GO:0016616">
    <property type="term" value="F:oxidoreductase activity, acting on the CH-OH group of donors, NAD or NADP as acceptor"/>
    <property type="evidence" value="ECO:0007669"/>
    <property type="project" value="TreeGrafter"/>
</dbReference>